<name>A0A9Q3I441_9BASI</name>
<evidence type="ECO:0000313" key="3">
    <source>
        <dbReference type="Proteomes" id="UP000765509"/>
    </source>
</evidence>
<dbReference type="EMBL" id="AVOT02034754">
    <property type="protein sequence ID" value="MBW0528941.1"/>
    <property type="molecule type" value="Genomic_DNA"/>
</dbReference>
<accession>A0A9Q3I441</accession>
<comment type="caution">
    <text evidence="2">The sequence shown here is derived from an EMBL/GenBank/DDBJ whole genome shotgun (WGS) entry which is preliminary data.</text>
</comment>
<feature type="compositionally biased region" description="Polar residues" evidence="1">
    <location>
        <begin position="39"/>
        <end position="66"/>
    </location>
</feature>
<sequence length="96" mass="10490">MRPKEALGEVHQPPNHKWAHLSPILVPISTIAQWPKGPQNPNWPRTTGFPPSNNGLWQPPGATSSGPERLPLNSGEDLSCINVPRTKGSRHGAYMV</sequence>
<reference evidence="2" key="1">
    <citation type="submission" date="2021-03" db="EMBL/GenBank/DDBJ databases">
        <title>Draft genome sequence of rust myrtle Austropuccinia psidii MF-1, a brazilian biotype.</title>
        <authorList>
            <person name="Quecine M.C."/>
            <person name="Pachon D.M.R."/>
            <person name="Bonatelli M.L."/>
            <person name="Correr F.H."/>
            <person name="Franceschini L.M."/>
            <person name="Leite T.F."/>
            <person name="Margarido G.R.A."/>
            <person name="Almeida C.A."/>
            <person name="Ferrarezi J.A."/>
            <person name="Labate C.A."/>
        </authorList>
    </citation>
    <scope>NUCLEOTIDE SEQUENCE</scope>
    <source>
        <strain evidence="2">MF-1</strain>
    </source>
</reference>
<evidence type="ECO:0000256" key="1">
    <source>
        <dbReference type="SAM" id="MobiDB-lite"/>
    </source>
</evidence>
<gene>
    <name evidence="2" type="ORF">O181_068656</name>
</gene>
<dbReference type="AlphaFoldDB" id="A0A9Q3I441"/>
<feature type="region of interest" description="Disordered" evidence="1">
    <location>
        <begin position="35"/>
        <end position="96"/>
    </location>
</feature>
<evidence type="ECO:0000313" key="2">
    <source>
        <dbReference type="EMBL" id="MBW0528941.1"/>
    </source>
</evidence>
<proteinExistence type="predicted"/>
<protein>
    <submittedName>
        <fullName evidence="2">Uncharacterized protein</fullName>
    </submittedName>
</protein>
<organism evidence="2 3">
    <name type="scientific">Austropuccinia psidii MF-1</name>
    <dbReference type="NCBI Taxonomy" id="1389203"/>
    <lineage>
        <taxon>Eukaryota</taxon>
        <taxon>Fungi</taxon>
        <taxon>Dikarya</taxon>
        <taxon>Basidiomycota</taxon>
        <taxon>Pucciniomycotina</taxon>
        <taxon>Pucciniomycetes</taxon>
        <taxon>Pucciniales</taxon>
        <taxon>Sphaerophragmiaceae</taxon>
        <taxon>Austropuccinia</taxon>
    </lineage>
</organism>
<dbReference type="Proteomes" id="UP000765509">
    <property type="component" value="Unassembled WGS sequence"/>
</dbReference>
<keyword evidence="3" id="KW-1185">Reference proteome</keyword>